<keyword evidence="6" id="KW-1185">Reference proteome</keyword>
<keyword evidence="2" id="KW-0106">Calcium</keyword>
<dbReference type="InterPro" id="IPR011992">
    <property type="entry name" value="EF-hand-dom_pair"/>
</dbReference>
<sequence length="264" mass="28594">MAAAAVEVSVSSGSSDTSSTGEEERMKRLFQTCDGDGDGYISRNDLLMVCRQLNMEDSVAEIMCQLGADERGKISFEDFTRCRMQLLSEIRKEEGQLSLRSGDSGTRKLGHDHITSWPTSSDNSLGALSGARESWEYDSGARDLQSPDLQQQQQQQQQLQQQQSQSLTQEQAAVLQKLLEQPGDVLDQHPALEKLLAQTTSGSPSGGNYLDVANTVSPSCRVFSRCLGEQHVLPGAVLFDLPSVAAAAMLNLLQGSLPHDGGCM</sequence>
<dbReference type="InterPro" id="IPR018247">
    <property type="entry name" value="EF_Hand_1_Ca_BS"/>
</dbReference>
<dbReference type="GO" id="GO:0046872">
    <property type="term" value="F:metal ion binding"/>
    <property type="evidence" value="ECO:0007669"/>
    <property type="project" value="UniProtKB-KW"/>
</dbReference>
<dbReference type="Pfam" id="PF13499">
    <property type="entry name" value="EF-hand_7"/>
    <property type="match status" value="1"/>
</dbReference>
<dbReference type="CDD" id="cd00051">
    <property type="entry name" value="EFh"/>
    <property type="match status" value="1"/>
</dbReference>
<dbReference type="InterPro" id="IPR002048">
    <property type="entry name" value="EF_hand_dom"/>
</dbReference>
<evidence type="ECO:0000256" key="1">
    <source>
        <dbReference type="ARBA" id="ARBA00022723"/>
    </source>
</evidence>
<proteinExistence type="predicted"/>
<protein>
    <recommendedName>
        <fullName evidence="4">EF-hand domain-containing protein</fullName>
    </recommendedName>
</protein>
<accession>A0ABD1KLS5</accession>
<feature type="compositionally biased region" description="Low complexity" evidence="3">
    <location>
        <begin position="144"/>
        <end position="163"/>
    </location>
</feature>
<dbReference type="Gene3D" id="1.10.238.10">
    <property type="entry name" value="EF-hand"/>
    <property type="match status" value="1"/>
</dbReference>
<keyword evidence="1" id="KW-0479">Metal-binding</keyword>
<gene>
    <name evidence="5" type="ORF">ACEWY4_004543</name>
</gene>
<evidence type="ECO:0000259" key="4">
    <source>
        <dbReference type="PROSITE" id="PS50222"/>
    </source>
</evidence>
<evidence type="ECO:0000313" key="5">
    <source>
        <dbReference type="EMBL" id="KAL2100149.1"/>
    </source>
</evidence>
<dbReference type="PROSITE" id="PS50222">
    <property type="entry name" value="EF_HAND_2"/>
    <property type="match status" value="1"/>
</dbReference>
<feature type="domain" description="EF-hand" evidence="4">
    <location>
        <begin position="21"/>
        <end position="56"/>
    </location>
</feature>
<feature type="compositionally biased region" description="Low complexity" evidence="3">
    <location>
        <begin position="1"/>
        <end position="20"/>
    </location>
</feature>
<dbReference type="AlphaFoldDB" id="A0ABD1KLS5"/>
<dbReference type="SMART" id="SM00054">
    <property type="entry name" value="EFh"/>
    <property type="match status" value="2"/>
</dbReference>
<feature type="region of interest" description="Disordered" evidence="3">
    <location>
        <begin position="137"/>
        <end position="163"/>
    </location>
</feature>
<feature type="region of interest" description="Disordered" evidence="3">
    <location>
        <begin position="94"/>
        <end position="125"/>
    </location>
</feature>
<dbReference type="EMBL" id="JBHFQA010000004">
    <property type="protein sequence ID" value="KAL2100149.1"/>
    <property type="molecule type" value="Genomic_DNA"/>
</dbReference>
<dbReference type="Proteomes" id="UP001591681">
    <property type="component" value="Unassembled WGS sequence"/>
</dbReference>
<dbReference type="PROSITE" id="PS00018">
    <property type="entry name" value="EF_HAND_1"/>
    <property type="match status" value="1"/>
</dbReference>
<feature type="region of interest" description="Disordered" evidence="3">
    <location>
        <begin position="1"/>
        <end position="24"/>
    </location>
</feature>
<feature type="compositionally biased region" description="Polar residues" evidence="3">
    <location>
        <begin position="116"/>
        <end position="125"/>
    </location>
</feature>
<name>A0ABD1KLS5_9TELE</name>
<dbReference type="FunFam" id="1.10.238.10:FF:000551">
    <property type="entry name" value="Mutated in colorectal cancer isoform 1"/>
    <property type="match status" value="1"/>
</dbReference>
<feature type="compositionally biased region" description="Basic and acidic residues" evidence="3">
    <location>
        <begin position="105"/>
        <end position="114"/>
    </location>
</feature>
<comment type="caution">
    <text evidence="5">The sequence shown here is derived from an EMBL/GenBank/DDBJ whole genome shotgun (WGS) entry which is preliminary data.</text>
</comment>
<dbReference type="SUPFAM" id="SSF47473">
    <property type="entry name" value="EF-hand"/>
    <property type="match status" value="1"/>
</dbReference>
<evidence type="ECO:0000256" key="3">
    <source>
        <dbReference type="SAM" id="MobiDB-lite"/>
    </source>
</evidence>
<dbReference type="InterPro" id="IPR040171">
    <property type="entry name" value="USBP1-like"/>
</dbReference>
<evidence type="ECO:0000256" key="2">
    <source>
        <dbReference type="ARBA" id="ARBA00022837"/>
    </source>
</evidence>
<dbReference type="PANTHER" id="PTHR23347:SF6">
    <property type="entry name" value="FI17904P1"/>
    <property type="match status" value="1"/>
</dbReference>
<organism evidence="5 6">
    <name type="scientific">Coilia grayii</name>
    <name type="common">Gray's grenadier anchovy</name>
    <dbReference type="NCBI Taxonomy" id="363190"/>
    <lineage>
        <taxon>Eukaryota</taxon>
        <taxon>Metazoa</taxon>
        <taxon>Chordata</taxon>
        <taxon>Craniata</taxon>
        <taxon>Vertebrata</taxon>
        <taxon>Euteleostomi</taxon>
        <taxon>Actinopterygii</taxon>
        <taxon>Neopterygii</taxon>
        <taxon>Teleostei</taxon>
        <taxon>Clupei</taxon>
        <taxon>Clupeiformes</taxon>
        <taxon>Clupeoidei</taxon>
        <taxon>Engraulidae</taxon>
        <taxon>Coilinae</taxon>
        <taxon>Coilia</taxon>
    </lineage>
</organism>
<dbReference type="PANTHER" id="PTHR23347">
    <property type="entry name" value="COLORECTAL MUTANT CANCER PROTEIN MCC PROTEIN -RELATED"/>
    <property type="match status" value="1"/>
</dbReference>
<evidence type="ECO:0000313" key="6">
    <source>
        <dbReference type="Proteomes" id="UP001591681"/>
    </source>
</evidence>
<reference evidence="5 6" key="1">
    <citation type="submission" date="2024-09" db="EMBL/GenBank/DDBJ databases">
        <title>A chromosome-level genome assembly of Gray's grenadier anchovy, Coilia grayii.</title>
        <authorList>
            <person name="Fu Z."/>
        </authorList>
    </citation>
    <scope>NUCLEOTIDE SEQUENCE [LARGE SCALE GENOMIC DNA]</scope>
    <source>
        <strain evidence="5">G4</strain>
        <tissue evidence="5">Muscle</tissue>
    </source>
</reference>